<keyword evidence="5" id="KW-1185">Reference proteome</keyword>
<dbReference type="PANTHER" id="PTHR35176:SF4">
    <property type="entry name" value="PYRIDOXAMINE 5'-PHOSPHATE OXIDASE-RELATED FMN-BINDING"/>
    <property type="match status" value="1"/>
</dbReference>
<reference evidence="5" key="1">
    <citation type="journal article" date="2019" name="Int. J. Syst. Evol. Microbiol.">
        <title>The Global Catalogue of Microorganisms (GCM) 10K type strain sequencing project: providing services to taxonomists for standard genome sequencing and annotation.</title>
        <authorList>
            <consortium name="The Broad Institute Genomics Platform"/>
            <consortium name="The Broad Institute Genome Sequencing Center for Infectious Disease"/>
            <person name="Wu L."/>
            <person name="Ma J."/>
        </authorList>
    </citation>
    <scope>NUCLEOTIDE SEQUENCE [LARGE SCALE GENOMIC DNA]</scope>
    <source>
        <strain evidence="5">ZS-22-S1</strain>
    </source>
</reference>
<dbReference type="RefSeq" id="WP_378062435.1">
    <property type="nucleotide sequence ID" value="NZ_JBHSIS010000031.1"/>
</dbReference>
<dbReference type="InterPro" id="IPR012349">
    <property type="entry name" value="Split_barrel_FMN-bd"/>
</dbReference>
<evidence type="ECO:0000256" key="1">
    <source>
        <dbReference type="ARBA" id="ARBA00023002"/>
    </source>
</evidence>
<evidence type="ECO:0000256" key="2">
    <source>
        <dbReference type="SAM" id="MobiDB-lite"/>
    </source>
</evidence>
<feature type="region of interest" description="Disordered" evidence="2">
    <location>
        <begin position="167"/>
        <end position="201"/>
    </location>
</feature>
<feature type="domain" description="Pyridoxamine 5'-phosphate oxidase N-terminal" evidence="3">
    <location>
        <begin position="25"/>
        <end position="152"/>
    </location>
</feature>
<dbReference type="InterPro" id="IPR052019">
    <property type="entry name" value="F420H2_bilvrd_red/Heme_oxyg"/>
</dbReference>
<keyword evidence="1" id="KW-0560">Oxidoreductase</keyword>
<evidence type="ECO:0000313" key="5">
    <source>
        <dbReference type="Proteomes" id="UP001595859"/>
    </source>
</evidence>
<dbReference type="PANTHER" id="PTHR35176">
    <property type="entry name" value="HEME OXYGENASE HI_0854-RELATED"/>
    <property type="match status" value="1"/>
</dbReference>
<organism evidence="4 5">
    <name type="scientific">Actinophytocola glycyrrhizae</name>
    <dbReference type="NCBI Taxonomy" id="2044873"/>
    <lineage>
        <taxon>Bacteria</taxon>
        <taxon>Bacillati</taxon>
        <taxon>Actinomycetota</taxon>
        <taxon>Actinomycetes</taxon>
        <taxon>Pseudonocardiales</taxon>
        <taxon>Pseudonocardiaceae</taxon>
    </lineage>
</organism>
<dbReference type="Gene3D" id="2.30.110.10">
    <property type="entry name" value="Electron Transport, Fmn-binding Protein, Chain A"/>
    <property type="match status" value="1"/>
</dbReference>
<accession>A0ABV9SCD0</accession>
<name>A0ABV9SCD0_9PSEU</name>
<gene>
    <name evidence="4" type="ORF">ACFPCV_38395</name>
</gene>
<protein>
    <submittedName>
        <fullName evidence="4">Pyridoxamine 5'-phosphate oxidase family protein</fullName>
    </submittedName>
</protein>
<proteinExistence type="predicted"/>
<evidence type="ECO:0000313" key="4">
    <source>
        <dbReference type="EMBL" id="MFC4859400.1"/>
    </source>
</evidence>
<sequence>MTEPRGQFVTEFSEPGSTAVPWTDVEQVLRESEMFWLSTVRRDGRPHVAPLPAMWLDGKLHFCTGAHEQKARNLESNPRCALTTGSNSYRSGLDVVVEGTVARIGDEPTLNRLARMWRDKLDWPFEVVDGQFRDPGGDDHRAAVFAVTPAKVLAFGKAPHSQTRYTFQASRTTPTPAPAQPAADDWLEGHRSGLDDVDSGC</sequence>
<dbReference type="SUPFAM" id="SSF50475">
    <property type="entry name" value="FMN-binding split barrel"/>
    <property type="match status" value="1"/>
</dbReference>
<dbReference type="InterPro" id="IPR011576">
    <property type="entry name" value="Pyridox_Oxase_N"/>
</dbReference>
<dbReference type="EMBL" id="JBHSIS010000031">
    <property type="protein sequence ID" value="MFC4859400.1"/>
    <property type="molecule type" value="Genomic_DNA"/>
</dbReference>
<comment type="caution">
    <text evidence="4">The sequence shown here is derived from an EMBL/GenBank/DDBJ whole genome shotgun (WGS) entry which is preliminary data.</text>
</comment>
<dbReference type="Proteomes" id="UP001595859">
    <property type="component" value="Unassembled WGS sequence"/>
</dbReference>
<evidence type="ECO:0000259" key="3">
    <source>
        <dbReference type="Pfam" id="PF01243"/>
    </source>
</evidence>
<dbReference type="Pfam" id="PF01243">
    <property type="entry name" value="PNPOx_N"/>
    <property type="match status" value="1"/>
</dbReference>